<keyword evidence="2" id="KW-1185">Reference proteome</keyword>
<dbReference type="STRING" id="195883.A0A482WWZ8"/>
<dbReference type="AlphaFoldDB" id="A0A482WWZ8"/>
<comment type="caution">
    <text evidence="1">The sequence shown here is derived from an EMBL/GenBank/DDBJ whole genome shotgun (WGS) entry which is preliminary data.</text>
</comment>
<feature type="non-terminal residue" evidence="1">
    <location>
        <position position="1"/>
    </location>
</feature>
<name>A0A482WWZ8_LAOST</name>
<dbReference type="InParanoid" id="A0A482WWZ8"/>
<dbReference type="Proteomes" id="UP000291343">
    <property type="component" value="Unassembled WGS sequence"/>
</dbReference>
<dbReference type="CDD" id="cd00229">
    <property type="entry name" value="SGNH_hydrolase"/>
    <property type="match status" value="1"/>
</dbReference>
<organism evidence="1 2">
    <name type="scientific">Laodelphax striatellus</name>
    <name type="common">Small brown planthopper</name>
    <name type="synonym">Delphax striatella</name>
    <dbReference type="NCBI Taxonomy" id="195883"/>
    <lineage>
        <taxon>Eukaryota</taxon>
        <taxon>Metazoa</taxon>
        <taxon>Ecdysozoa</taxon>
        <taxon>Arthropoda</taxon>
        <taxon>Hexapoda</taxon>
        <taxon>Insecta</taxon>
        <taxon>Pterygota</taxon>
        <taxon>Neoptera</taxon>
        <taxon>Paraneoptera</taxon>
        <taxon>Hemiptera</taxon>
        <taxon>Auchenorrhyncha</taxon>
        <taxon>Fulgoroidea</taxon>
        <taxon>Delphacidae</taxon>
        <taxon>Criomorphinae</taxon>
        <taxon>Laodelphax</taxon>
    </lineage>
</organism>
<dbReference type="OrthoDB" id="6624170at2759"/>
<evidence type="ECO:0000313" key="1">
    <source>
        <dbReference type="EMBL" id="RZF37856.1"/>
    </source>
</evidence>
<reference evidence="1 2" key="1">
    <citation type="journal article" date="2017" name="Gigascience">
        <title>Genome sequence of the small brown planthopper, Laodelphax striatellus.</title>
        <authorList>
            <person name="Zhu J."/>
            <person name="Jiang F."/>
            <person name="Wang X."/>
            <person name="Yang P."/>
            <person name="Bao Y."/>
            <person name="Zhao W."/>
            <person name="Wang W."/>
            <person name="Lu H."/>
            <person name="Wang Q."/>
            <person name="Cui N."/>
            <person name="Li J."/>
            <person name="Chen X."/>
            <person name="Luo L."/>
            <person name="Yu J."/>
            <person name="Kang L."/>
            <person name="Cui F."/>
        </authorList>
    </citation>
    <scope>NUCLEOTIDE SEQUENCE [LARGE SCALE GENOMIC DNA]</scope>
    <source>
        <strain evidence="1">Lst14</strain>
    </source>
</reference>
<dbReference type="InterPro" id="IPR036514">
    <property type="entry name" value="SGNH_hydro_sf"/>
</dbReference>
<feature type="non-terminal residue" evidence="1">
    <location>
        <position position="219"/>
    </location>
</feature>
<dbReference type="EMBL" id="QKKF02023081">
    <property type="protein sequence ID" value="RZF37856.1"/>
    <property type="molecule type" value="Genomic_DNA"/>
</dbReference>
<protein>
    <recommendedName>
        <fullName evidence="3">SGNH hydrolase-type esterase domain-containing protein</fullName>
    </recommendedName>
</protein>
<accession>A0A482WWZ8</accession>
<evidence type="ECO:0008006" key="3">
    <source>
        <dbReference type="Google" id="ProtNLM"/>
    </source>
</evidence>
<proteinExistence type="predicted"/>
<dbReference type="Gene3D" id="3.40.50.1110">
    <property type="entry name" value="SGNH hydrolase"/>
    <property type="match status" value="1"/>
</dbReference>
<dbReference type="SUPFAM" id="SSF52266">
    <property type="entry name" value="SGNH hydrolase"/>
    <property type="match status" value="1"/>
</dbReference>
<sequence length="219" mass="25237">GHTRRKRRLTVLASSQGKQLSKYLQHLDDEFEIFVYTKSGAKLKHIIQDGLQFVRDFSVDDVIVILAGTNDVHLYEPYQLTLLQGMDALFDLNLNTNIVVCGCPCRYDDPTLNDDIQYFNSYMSRMVLNYDGVSRLHYLDINVFLQRTHLTRHGLHLNRHGKRLLSNQLSIFIKKTVMNGVENYYSSVAVAKQVPSKVQVFKNCDVPQSPEIRLIESFP</sequence>
<evidence type="ECO:0000313" key="2">
    <source>
        <dbReference type="Proteomes" id="UP000291343"/>
    </source>
</evidence>
<gene>
    <name evidence="1" type="ORF">LSTR_LSTR016037</name>
</gene>